<evidence type="ECO:0000256" key="6">
    <source>
        <dbReference type="ARBA" id="ARBA00022801"/>
    </source>
</evidence>
<keyword evidence="5" id="KW-0833">Ubl conjugation pathway</keyword>
<keyword evidence="4" id="KW-0645">Protease</keyword>
<dbReference type="STRING" id="984486.A0A1E3QPC6"/>
<dbReference type="GO" id="GO:0016579">
    <property type="term" value="P:protein deubiquitination"/>
    <property type="evidence" value="ECO:0007669"/>
    <property type="project" value="InterPro"/>
</dbReference>
<dbReference type="GO" id="GO:0004843">
    <property type="term" value="F:cysteine-type deubiquitinase activity"/>
    <property type="evidence" value="ECO:0007669"/>
    <property type="project" value="UniProtKB-EC"/>
</dbReference>
<proteinExistence type="inferred from homology"/>
<dbReference type="GO" id="GO:0005730">
    <property type="term" value="C:nucleolus"/>
    <property type="evidence" value="ECO:0007669"/>
    <property type="project" value="EnsemblFungi"/>
</dbReference>
<protein>
    <recommendedName>
        <fullName evidence="3">ubiquitinyl hydrolase 1</fullName>
        <ecNumber evidence="3">3.4.19.12</ecNumber>
    </recommendedName>
</protein>
<dbReference type="PANTHER" id="PTHR24006:SF758">
    <property type="entry name" value="UBIQUITIN CARBOXYL-TERMINAL HYDROLASE 36"/>
    <property type="match status" value="1"/>
</dbReference>
<keyword evidence="6" id="KW-0378">Hydrolase</keyword>
<sequence>MSDIHSLDHLQRPVSQCIPSTSVAPLVDRILSNPLTFVPARQKDKLANVRPTNYIVLTDQVSENFLKLQEQQILAQREEAVLKQQQIAEDEMKRPKSMLEAVTAYTNKRFLSKAELKAGKQKQQDEKMQEDLGKDLDEARNVAEASENSSEKETEPESSPVESEASEPESETPNDNQSDSDETGSERFVDAVDRVDDTSEEDVDYNSDVAAAAEEESESESEDGEEDSQSEDEGVEVPQPGEDGVMKVSEINDTERRATPSGETSDASDISEASAKARAETPPTSPEDDTKHIIANSLAEFQGINENSEDRGSNGSTRIYKNWREIKGKPVGLLNHGVTCYMNSAVQAMIHIPAVQHYLNDVHAGKYNAVLKSRSVSHVMADLAHRMWNDAKPTKYVNPKKLIGRLDDINCMMSAWQQEDSHEYFMSLLSRLQEDSTPSGTKLNESIIYDIFGGLLDQTVVCKSCHAKSETQQEFYDLSLGLDSKKKKAALLQEPDALGNTVVLEEAPAHRYSLENSIKDFFSQEIIRKDKKDANSGYDCDACKQKTAALKQSKINRAPEALAVHLKRFRFNGSSGSKVKHPVSYPNILDLTEYTSGNEPVKYQLISVIVHAGRSVSSGHYIAHARQPDGTWNTYDDEYLNKISEKQALRDPAAYYLVYTRLTHKTASLPPPSAKRSGSKTGNKRKMRRV</sequence>
<comment type="catalytic activity">
    <reaction evidence="1">
        <text>Thiol-dependent hydrolysis of ester, thioester, amide, peptide and isopeptide bonds formed by the C-terminal Gly of ubiquitin (a 76-residue protein attached to proteins as an intracellular targeting signal).</text>
        <dbReference type="EC" id="3.4.19.12"/>
    </reaction>
</comment>
<evidence type="ECO:0000256" key="1">
    <source>
        <dbReference type="ARBA" id="ARBA00000707"/>
    </source>
</evidence>
<dbReference type="GO" id="GO:0006508">
    <property type="term" value="P:proteolysis"/>
    <property type="evidence" value="ECO:0007669"/>
    <property type="project" value="UniProtKB-KW"/>
</dbReference>
<accession>A0A1E3QPC6</accession>
<evidence type="ECO:0000313" key="10">
    <source>
        <dbReference type="EMBL" id="ODQ79559.1"/>
    </source>
</evidence>
<gene>
    <name evidence="10" type="ORF">BABINDRAFT_13874</name>
</gene>
<feature type="region of interest" description="Disordered" evidence="8">
    <location>
        <begin position="667"/>
        <end position="690"/>
    </location>
</feature>
<evidence type="ECO:0000313" key="11">
    <source>
        <dbReference type="Proteomes" id="UP000094336"/>
    </source>
</evidence>
<dbReference type="EC" id="3.4.19.12" evidence="3"/>
<feature type="compositionally biased region" description="Acidic residues" evidence="8">
    <location>
        <begin position="164"/>
        <end position="183"/>
    </location>
</feature>
<keyword evidence="11" id="KW-1185">Reference proteome</keyword>
<dbReference type="EMBL" id="KV454432">
    <property type="protein sequence ID" value="ODQ79559.1"/>
    <property type="molecule type" value="Genomic_DNA"/>
</dbReference>
<reference evidence="11" key="1">
    <citation type="submission" date="2016-05" db="EMBL/GenBank/DDBJ databases">
        <title>Comparative genomics of biotechnologically important yeasts.</title>
        <authorList>
            <consortium name="DOE Joint Genome Institute"/>
            <person name="Riley R."/>
            <person name="Haridas S."/>
            <person name="Wolfe K.H."/>
            <person name="Lopes M.R."/>
            <person name="Hittinger C.T."/>
            <person name="Goker M."/>
            <person name="Salamov A."/>
            <person name="Wisecaver J."/>
            <person name="Long T.M."/>
            <person name="Aerts A.L."/>
            <person name="Barry K."/>
            <person name="Choi C."/>
            <person name="Clum A."/>
            <person name="Coughlan A.Y."/>
            <person name="Deshpande S."/>
            <person name="Douglass A.P."/>
            <person name="Hanson S.J."/>
            <person name="Klenk H.-P."/>
            <person name="Labutti K."/>
            <person name="Lapidus A."/>
            <person name="Lindquist E."/>
            <person name="Lipzen A."/>
            <person name="Meier-Kolthoff J.P."/>
            <person name="Ohm R.A."/>
            <person name="Otillar R.P."/>
            <person name="Pangilinan J."/>
            <person name="Peng Y."/>
            <person name="Rokas A."/>
            <person name="Rosa C.A."/>
            <person name="Scheuner C."/>
            <person name="Sibirny A.A."/>
            <person name="Slot J.C."/>
            <person name="Stielow J.B."/>
            <person name="Sun H."/>
            <person name="Kurtzman C.P."/>
            <person name="Blackwell M."/>
            <person name="Grigoriev I.V."/>
            <person name="Jeffries T.W."/>
        </authorList>
    </citation>
    <scope>NUCLEOTIDE SEQUENCE [LARGE SCALE GENOMIC DNA]</scope>
    <source>
        <strain evidence="11">NRRL Y-12698</strain>
    </source>
</reference>
<dbReference type="InterPro" id="IPR038765">
    <property type="entry name" value="Papain-like_cys_pep_sf"/>
</dbReference>
<evidence type="ECO:0000256" key="3">
    <source>
        <dbReference type="ARBA" id="ARBA00012759"/>
    </source>
</evidence>
<name>A0A1E3QPC6_9ASCO</name>
<dbReference type="Pfam" id="PF00443">
    <property type="entry name" value="UCH"/>
    <property type="match status" value="1"/>
</dbReference>
<evidence type="ECO:0000256" key="2">
    <source>
        <dbReference type="ARBA" id="ARBA00009085"/>
    </source>
</evidence>
<dbReference type="GeneID" id="30144970"/>
<feature type="compositionally biased region" description="Basic and acidic residues" evidence="8">
    <location>
        <begin position="184"/>
        <end position="197"/>
    </location>
</feature>
<feature type="domain" description="USP" evidence="9">
    <location>
        <begin position="331"/>
        <end position="662"/>
    </location>
</feature>
<dbReference type="OrthoDB" id="289038at2759"/>
<dbReference type="RefSeq" id="XP_018984887.1">
    <property type="nucleotide sequence ID" value="XM_019127117.1"/>
</dbReference>
<organism evidence="10 11">
    <name type="scientific">Babjeviella inositovora NRRL Y-12698</name>
    <dbReference type="NCBI Taxonomy" id="984486"/>
    <lineage>
        <taxon>Eukaryota</taxon>
        <taxon>Fungi</taxon>
        <taxon>Dikarya</taxon>
        <taxon>Ascomycota</taxon>
        <taxon>Saccharomycotina</taxon>
        <taxon>Pichiomycetes</taxon>
        <taxon>Serinales incertae sedis</taxon>
        <taxon>Babjeviella</taxon>
    </lineage>
</organism>
<evidence type="ECO:0000259" key="9">
    <source>
        <dbReference type="PROSITE" id="PS50235"/>
    </source>
</evidence>
<dbReference type="FunFam" id="3.90.70.10:FF:000146">
    <property type="entry name" value="Ubiquitin-specific protease"/>
    <property type="match status" value="1"/>
</dbReference>
<dbReference type="Gene3D" id="3.90.70.10">
    <property type="entry name" value="Cysteine proteinases"/>
    <property type="match status" value="1"/>
</dbReference>
<dbReference type="InterPro" id="IPR001394">
    <property type="entry name" value="Peptidase_C19_UCH"/>
</dbReference>
<dbReference type="InterPro" id="IPR018200">
    <property type="entry name" value="USP_CS"/>
</dbReference>
<dbReference type="InterPro" id="IPR050164">
    <property type="entry name" value="Peptidase_C19"/>
</dbReference>
<dbReference type="SUPFAM" id="SSF54001">
    <property type="entry name" value="Cysteine proteinases"/>
    <property type="match status" value="1"/>
</dbReference>
<dbReference type="GO" id="GO:0000781">
    <property type="term" value="C:chromosome, telomeric region"/>
    <property type="evidence" value="ECO:0007669"/>
    <property type="project" value="GOC"/>
</dbReference>
<dbReference type="AlphaFoldDB" id="A0A1E3QPC6"/>
<dbReference type="PROSITE" id="PS50235">
    <property type="entry name" value="USP_3"/>
    <property type="match status" value="1"/>
</dbReference>
<evidence type="ECO:0000256" key="7">
    <source>
        <dbReference type="ARBA" id="ARBA00022807"/>
    </source>
</evidence>
<evidence type="ECO:0000256" key="8">
    <source>
        <dbReference type="SAM" id="MobiDB-lite"/>
    </source>
</evidence>
<dbReference type="PANTHER" id="PTHR24006">
    <property type="entry name" value="UBIQUITIN CARBOXYL-TERMINAL HYDROLASE"/>
    <property type="match status" value="1"/>
</dbReference>
<comment type="similarity">
    <text evidence="2">Belongs to the peptidase C19 family.</text>
</comment>
<dbReference type="GO" id="GO:0043596">
    <property type="term" value="C:nuclear replication fork"/>
    <property type="evidence" value="ECO:0007669"/>
    <property type="project" value="EnsemblFungi"/>
</dbReference>
<evidence type="ECO:0000256" key="4">
    <source>
        <dbReference type="ARBA" id="ARBA00022670"/>
    </source>
</evidence>
<dbReference type="GO" id="GO:0005829">
    <property type="term" value="C:cytosol"/>
    <property type="evidence" value="ECO:0007669"/>
    <property type="project" value="TreeGrafter"/>
</dbReference>
<evidence type="ECO:0000256" key="5">
    <source>
        <dbReference type="ARBA" id="ARBA00022786"/>
    </source>
</evidence>
<dbReference type="PROSITE" id="PS00973">
    <property type="entry name" value="USP_2"/>
    <property type="match status" value="1"/>
</dbReference>
<dbReference type="GO" id="GO:0033567">
    <property type="term" value="P:DNA replication, Okazaki fragment processing"/>
    <property type="evidence" value="ECO:0007669"/>
    <property type="project" value="EnsemblFungi"/>
</dbReference>
<keyword evidence="7" id="KW-0788">Thiol protease</keyword>
<feature type="compositionally biased region" description="Acidic residues" evidence="8">
    <location>
        <begin position="213"/>
        <end position="235"/>
    </location>
</feature>
<feature type="region of interest" description="Disordered" evidence="8">
    <location>
        <begin position="140"/>
        <end position="290"/>
    </location>
</feature>
<dbReference type="InterPro" id="IPR028889">
    <property type="entry name" value="USP"/>
</dbReference>
<dbReference type="Proteomes" id="UP000094336">
    <property type="component" value="Unassembled WGS sequence"/>
</dbReference>
<dbReference type="GO" id="GO:0031509">
    <property type="term" value="P:subtelomeric heterochromatin formation"/>
    <property type="evidence" value="ECO:0007669"/>
    <property type="project" value="EnsemblFungi"/>
</dbReference>